<evidence type="ECO:0000313" key="8">
    <source>
        <dbReference type="Proteomes" id="UP000293142"/>
    </source>
</evidence>
<accession>A0A4Q9DXI1</accession>
<evidence type="ECO:0000256" key="5">
    <source>
        <dbReference type="ARBA" id="ARBA00023136"/>
    </source>
</evidence>
<comment type="caution">
    <text evidence="7">The sequence shown here is derived from an EMBL/GenBank/DDBJ whole genome shotgun (WGS) entry which is preliminary data.</text>
</comment>
<protein>
    <submittedName>
        <fullName evidence="7">Lipid A biosynthesis acyltransferase</fullName>
    </submittedName>
</protein>
<dbReference type="Pfam" id="PF03279">
    <property type="entry name" value="Lip_A_acyltrans"/>
    <property type="match status" value="1"/>
</dbReference>
<evidence type="ECO:0000256" key="3">
    <source>
        <dbReference type="ARBA" id="ARBA00022519"/>
    </source>
</evidence>
<keyword evidence="3" id="KW-0997">Cell inner membrane</keyword>
<dbReference type="EMBL" id="SIRE01000005">
    <property type="protein sequence ID" value="TBL80487.1"/>
    <property type="molecule type" value="Genomic_DNA"/>
</dbReference>
<evidence type="ECO:0000256" key="2">
    <source>
        <dbReference type="ARBA" id="ARBA00022475"/>
    </source>
</evidence>
<reference evidence="7 8" key="1">
    <citation type="submission" date="2019-02" db="EMBL/GenBank/DDBJ databases">
        <title>Paenibacillus sp. nov., isolated from surface-sterilized tissue of Thalictrum simplex L.</title>
        <authorList>
            <person name="Tuo L."/>
        </authorList>
    </citation>
    <scope>NUCLEOTIDE SEQUENCE [LARGE SCALE GENOMIC DNA]</scope>
    <source>
        <strain evidence="7 8">N2SHLJ1</strain>
    </source>
</reference>
<organism evidence="7 8">
    <name type="scientific">Paenibacillus thalictri</name>
    <dbReference type="NCBI Taxonomy" id="2527873"/>
    <lineage>
        <taxon>Bacteria</taxon>
        <taxon>Bacillati</taxon>
        <taxon>Bacillota</taxon>
        <taxon>Bacilli</taxon>
        <taxon>Bacillales</taxon>
        <taxon>Paenibacillaceae</taxon>
        <taxon>Paenibacillus</taxon>
    </lineage>
</organism>
<dbReference type="GO" id="GO:0009247">
    <property type="term" value="P:glycolipid biosynthetic process"/>
    <property type="evidence" value="ECO:0007669"/>
    <property type="project" value="UniProtKB-ARBA"/>
</dbReference>
<gene>
    <name evidence="7" type="ORF">EYB31_07320</name>
</gene>
<evidence type="ECO:0000313" key="7">
    <source>
        <dbReference type="EMBL" id="TBL80487.1"/>
    </source>
</evidence>
<keyword evidence="2" id="KW-1003">Cell membrane</keyword>
<comment type="subcellular location">
    <subcellularLocation>
        <location evidence="1">Cell inner membrane</location>
    </subcellularLocation>
</comment>
<dbReference type="GO" id="GO:0005886">
    <property type="term" value="C:plasma membrane"/>
    <property type="evidence" value="ECO:0007669"/>
    <property type="project" value="UniProtKB-SubCell"/>
</dbReference>
<proteinExistence type="predicted"/>
<dbReference type="AlphaFoldDB" id="A0A4Q9DXI1"/>
<evidence type="ECO:0000256" key="1">
    <source>
        <dbReference type="ARBA" id="ARBA00004533"/>
    </source>
</evidence>
<sequence length="279" mass="32472">MLPRPMMFGLCRAAAALLYLMAGKTVKSRICANMQDVMPDKNKRQLKAYCKNYISNVVMSLYEIMIDSSSLDTHPQNVFSVHGERHLEAALKLGRGVIVYTPHVGNFFYYYWYLAQKYRCLTVATGSSPELRPLYLKFQEMGCEGLDYDSTPPIELLRKLRKHLAGNGIVFILGDFYRPAFPRSTFFGRMTRMPEGAAMLSIEYGAPVVPFSGRRLNGEHHKLVFEQPLRLYELYDRSQRERASRHLSLFMEKVICRHPEQWFYWFNMDERWESSSETG</sequence>
<dbReference type="PANTHER" id="PTHR30606:SF10">
    <property type="entry name" value="PHOSPHATIDYLINOSITOL MANNOSIDE ACYLTRANSFERASE"/>
    <property type="match status" value="1"/>
</dbReference>
<keyword evidence="4 7" id="KW-0808">Transferase</keyword>
<dbReference type="OrthoDB" id="2578313at2"/>
<evidence type="ECO:0000256" key="6">
    <source>
        <dbReference type="ARBA" id="ARBA00023315"/>
    </source>
</evidence>
<dbReference type="GO" id="GO:0016746">
    <property type="term" value="F:acyltransferase activity"/>
    <property type="evidence" value="ECO:0007669"/>
    <property type="project" value="UniProtKB-KW"/>
</dbReference>
<dbReference type="CDD" id="cd07984">
    <property type="entry name" value="LPLAT_LABLAT-like"/>
    <property type="match status" value="1"/>
</dbReference>
<name>A0A4Q9DXI1_9BACL</name>
<keyword evidence="6 7" id="KW-0012">Acyltransferase</keyword>
<dbReference type="InterPro" id="IPR004960">
    <property type="entry name" value="LipA_acyltrans"/>
</dbReference>
<dbReference type="PANTHER" id="PTHR30606">
    <property type="entry name" value="LIPID A BIOSYNTHESIS LAUROYL ACYLTRANSFERASE"/>
    <property type="match status" value="1"/>
</dbReference>
<keyword evidence="8" id="KW-1185">Reference proteome</keyword>
<evidence type="ECO:0000256" key="4">
    <source>
        <dbReference type="ARBA" id="ARBA00022679"/>
    </source>
</evidence>
<dbReference type="Proteomes" id="UP000293142">
    <property type="component" value="Unassembled WGS sequence"/>
</dbReference>
<keyword evidence="5" id="KW-0472">Membrane</keyword>